<evidence type="ECO:0000313" key="3">
    <source>
        <dbReference type="Proteomes" id="UP000321080"/>
    </source>
</evidence>
<sequence length="319" mass="36839">MNLQTKIPLSKQSNNLIDYKSDILLLGSCFVENIGEKLAYFKFKNEINPFGILFHPKAIETLVENALQGKVYTEDDVFFNNEQWHCFDAHSKLSSSSKDNLLNGLNDQIKLTAKRLANSTHIIITLGTAWLYRTKGTGETVANCHKVTQKEFLKELLHTEDIVSSLQNTVDVIRRVNPEVSVIFTVSPVRHLKDGFIENTQSKAHLISAIHQLLAAQSGVECLHYFPSYEIMMDELRDYRFYNEDMIHPNSTAVNYIWEKFKQIWIDSEAQKTMLEVDSIQKGLMHKAFNPSSESHRKFLLNLEKKQRLLQSQFPHFNF</sequence>
<dbReference type="GO" id="GO:0016788">
    <property type="term" value="F:hydrolase activity, acting on ester bonds"/>
    <property type="evidence" value="ECO:0007669"/>
    <property type="project" value="UniProtKB-ARBA"/>
</dbReference>
<proteinExistence type="predicted"/>
<name>A0A5C7GE07_9FLAO</name>
<dbReference type="SUPFAM" id="SSF52266">
    <property type="entry name" value="SGNH hydrolase"/>
    <property type="match status" value="1"/>
</dbReference>
<accession>A0A5C7GE07</accession>
<dbReference type="InterPro" id="IPR036514">
    <property type="entry name" value="SGNH_hydro_sf"/>
</dbReference>
<reference evidence="2 3" key="1">
    <citation type="submission" date="2019-08" db="EMBL/GenBank/DDBJ databases">
        <title>Seonamhaeicola sediminis sp. nov., isolated from marine sediment.</title>
        <authorList>
            <person name="Cao W.R."/>
        </authorList>
    </citation>
    <scope>NUCLEOTIDE SEQUENCE [LARGE SCALE GENOMIC DNA]</scope>
    <source>
        <strain evidence="2 3">1505</strain>
    </source>
</reference>
<dbReference type="AlphaFoldDB" id="A0A5C7GE07"/>
<comment type="caution">
    <text evidence="2">The sequence shown here is derived from an EMBL/GenBank/DDBJ whole genome shotgun (WGS) entry which is preliminary data.</text>
</comment>
<gene>
    <name evidence="2" type="ORF">FUA22_17540</name>
</gene>
<dbReference type="Gene3D" id="3.40.50.1110">
    <property type="entry name" value="SGNH hydrolase"/>
    <property type="match status" value="1"/>
</dbReference>
<feature type="domain" description="GSCFA" evidence="1">
    <location>
        <begin position="23"/>
        <end position="261"/>
    </location>
</feature>
<dbReference type="RefSeq" id="WP_147769904.1">
    <property type="nucleotide sequence ID" value="NZ_VRKQ01000021.1"/>
</dbReference>
<evidence type="ECO:0000313" key="2">
    <source>
        <dbReference type="EMBL" id="TXG34712.1"/>
    </source>
</evidence>
<dbReference type="EMBL" id="VRKQ01000021">
    <property type="protein sequence ID" value="TXG34712.1"/>
    <property type="molecule type" value="Genomic_DNA"/>
</dbReference>
<keyword evidence="3" id="KW-1185">Reference proteome</keyword>
<dbReference type="InterPro" id="IPR014982">
    <property type="entry name" value="GSCFA"/>
</dbReference>
<dbReference type="Proteomes" id="UP000321080">
    <property type="component" value="Unassembled WGS sequence"/>
</dbReference>
<dbReference type="OrthoDB" id="9807687at2"/>
<protein>
    <submittedName>
        <fullName evidence="2">GSCFA domain-containing protein</fullName>
    </submittedName>
</protein>
<dbReference type="Pfam" id="PF08885">
    <property type="entry name" value="GSCFA"/>
    <property type="match status" value="1"/>
</dbReference>
<evidence type="ECO:0000259" key="1">
    <source>
        <dbReference type="Pfam" id="PF08885"/>
    </source>
</evidence>
<organism evidence="2 3">
    <name type="scientific">Seonamhaeicola maritimus</name>
    <dbReference type="NCBI Taxonomy" id="2591822"/>
    <lineage>
        <taxon>Bacteria</taxon>
        <taxon>Pseudomonadati</taxon>
        <taxon>Bacteroidota</taxon>
        <taxon>Flavobacteriia</taxon>
        <taxon>Flavobacteriales</taxon>
        <taxon>Flavobacteriaceae</taxon>
    </lineage>
</organism>